<feature type="region of interest" description="Disordered" evidence="1">
    <location>
        <begin position="1"/>
        <end position="20"/>
    </location>
</feature>
<name>A0ABU2G6Y1_9EURY</name>
<comment type="caution">
    <text evidence="3">The sequence shown here is derived from an EMBL/GenBank/DDBJ whole genome shotgun (WGS) entry which is preliminary data.</text>
</comment>
<accession>A0ABU2G6Y1</accession>
<dbReference type="InterPro" id="IPR011051">
    <property type="entry name" value="RmlC_Cupin_sf"/>
</dbReference>
<sequence length="170" mass="18265">MTDTEDGDEANGPRPFVRRRDEGEAYHALGALALRKATSGETGGAFELVERRGDENRVMTPLHVHRSTDELWYVLDGAVELFAAGDLLSAGPGDTVFAPRNVPHAFRIAADDTRVLLFVSPGETMFREVGTRVAEATVPADGPDGDELNRLDAFVAASDVEILGPSPFDA</sequence>
<dbReference type="PANTHER" id="PTHR36440">
    <property type="entry name" value="PUTATIVE (AFU_ORTHOLOGUE AFUA_8G07350)-RELATED"/>
    <property type="match status" value="1"/>
</dbReference>
<evidence type="ECO:0000256" key="1">
    <source>
        <dbReference type="SAM" id="MobiDB-lite"/>
    </source>
</evidence>
<dbReference type="Pfam" id="PF07883">
    <property type="entry name" value="Cupin_2"/>
    <property type="match status" value="1"/>
</dbReference>
<dbReference type="InterPro" id="IPR013096">
    <property type="entry name" value="Cupin_2"/>
</dbReference>
<protein>
    <submittedName>
        <fullName evidence="3">Quercetin 2,3-dioxygenase</fullName>
    </submittedName>
</protein>
<keyword evidence="4" id="KW-1185">Reference proteome</keyword>
<dbReference type="InterPro" id="IPR053146">
    <property type="entry name" value="QDO-like"/>
</dbReference>
<proteinExistence type="predicted"/>
<dbReference type="RefSeq" id="WP_310930242.1">
    <property type="nucleotide sequence ID" value="NZ_JAMQOQ010000006.1"/>
</dbReference>
<dbReference type="PANTHER" id="PTHR36440:SF1">
    <property type="entry name" value="PUTATIVE (AFU_ORTHOLOGUE AFUA_8G07350)-RELATED"/>
    <property type="match status" value="1"/>
</dbReference>
<gene>
    <name evidence="3" type="ORF">NDI79_18775</name>
</gene>
<dbReference type="EMBL" id="JAMQOQ010000006">
    <property type="protein sequence ID" value="MDS0296226.1"/>
    <property type="molecule type" value="Genomic_DNA"/>
</dbReference>
<reference evidence="3 4" key="1">
    <citation type="submission" date="2022-06" db="EMBL/GenBank/DDBJ databases">
        <title>Halogeometricum sp. a new haloarchaeum isolate from saline soil.</title>
        <authorList>
            <person name="Strakova D."/>
            <person name="Galisteo C."/>
            <person name="Sanchez-Porro C."/>
            <person name="Ventosa A."/>
        </authorList>
    </citation>
    <scope>NUCLEOTIDE SEQUENCE [LARGE SCALE GENOMIC DNA]</scope>
    <source>
        <strain evidence="4">S3BR25-2</strain>
    </source>
</reference>
<dbReference type="CDD" id="cd02215">
    <property type="entry name" value="cupin_QDO_N_C"/>
    <property type="match status" value="1"/>
</dbReference>
<dbReference type="InterPro" id="IPR014710">
    <property type="entry name" value="RmlC-like_jellyroll"/>
</dbReference>
<dbReference type="Gene3D" id="2.60.120.10">
    <property type="entry name" value="Jelly Rolls"/>
    <property type="match status" value="1"/>
</dbReference>
<dbReference type="SUPFAM" id="SSF51182">
    <property type="entry name" value="RmlC-like cupins"/>
    <property type="match status" value="1"/>
</dbReference>
<feature type="domain" description="Cupin type-2" evidence="2">
    <location>
        <begin position="59"/>
        <end position="119"/>
    </location>
</feature>
<organism evidence="3 4">
    <name type="scientific">Halogeometricum luteum</name>
    <dbReference type="NCBI Taxonomy" id="2950537"/>
    <lineage>
        <taxon>Archaea</taxon>
        <taxon>Methanobacteriati</taxon>
        <taxon>Methanobacteriota</taxon>
        <taxon>Stenosarchaea group</taxon>
        <taxon>Halobacteria</taxon>
        <taxon>Halobacteriales</taxon>
        <taxon>Haloferacaceae</taxon>
        <taxon>Halogeometricum</taxon>
    </lineage>
</organism>
<evidence type="ECO:0000313" key="3">
    <source>
        <dbReference type="EMBL" id="MDS0296226.1"/>
    </source>
</evidence>
<evidence type="ECO:0000313" key="4">
    <source>
        <dbReference type="Proteomes" id="UP001254813"/>
    </source>
</evidence>
<dbReference type="Proteomes" id="UP001254813">
    <property type="component" value="Unassembled WGS sequence"/>
</dbReference>
<evidence type="ECO:0000259" key="2">
    <source>
        <dbReference type="Pfam" id="PF07883"/>
    </source>
</evidence>